<name>A0ABS1J2U8_9FIRM</name>
<dbReference type="PANTHER" id="PTHR13504">
    <property type="entry name" value="FIDO DOMAIN-CONTAINING PROTEIN DDB_G0283145"/>
    <property type="match status" value="1"/>
</dbReference>
<evidence type="ECO:0000313" key="2">
    <source>
        <dbReference type="EMBL" id="MBK5898475.1"/>
    </source>
</evidence>
<organism evidence="2 3">
    <name type="scientific">Catonella massiliensis</name>
    <dbReference type="NCBI Taxonomy" id="2799636"/>
    <lineage>
        <taxon>Bacteria</taxon>
        <taxon>Bacillati</taxon>
        <taxon>Bacillota</taxon>
        <taxon>Clostridia</taxon>
        <taxon>Lachnospirales</taxon>
        <taxon>Lachnospiraceae</taxon>
        <taxon>Catonella</taxon>
    </lineage>
</organism>
<dbReference type="SUPFAM" id="SSF140931">
    <property type="entry name" value="Fic-like"/>
    <property type="match status" value="1"/>
</dbReference>
<dbReference type="Gene3D" id="1.10.3290.10">
    <property type="entry name" value="Fido-like domain"/>
    <property type="match status" value="1"/>
</dbReference>
<dbReference type="InterPro" id="IPR003812">
    <property type="entry name" value="Fido"/>
</dbReference>
<dbReference type="PROSITE" id="PS51459">
    <property type="entry name" value="FIDO"/>
    <property type="match status" value="1"/>
</dbReference>
<dbReference type="PANTHER" id="PTHR13504:SF38">
    <property type="entry name" value="FIDO DOMAIN-CONTAINING PROTEIN"/>
    <property type="match status" value="1"/>
</dbReference>
<comment type="caution">
    <text evidence="2">The sequence shown here is derived from an EMBL/GenBank/DDBJ whole genome shotgun (WGS) entry which is preliminary data.</text>
</comment>
<dbReference type="InterPro" id="IPR036597">
    <property type="entry name" value="Fido-like_dom_sf"/>
</dbReference>
<sequence>MKTDLVKKLKERLLIEFSKRDRSGIYAVTSRELAYNSNKIEGSTLTENQTASLFDTGMLPVSDSAYRAKDIEEMNGHFLMFNHMLKTLDEDLSEDLIKKFHYELKSGVFEDKANGYNIGEYKARPNIAGTMQTSLPADVHRDMKELLNWYKNADKNLATLALLHTRYEKIHPFQDGNGRTGRLILYREALKHDIIPPIIHDANRMEYIEGIREYAEKGVSERMCRLLEREQVEYEKTIIFFLG</sequence>
<protein>
    <submittedName>
        <fullName evidence="2">Fic family protein</fullName>
    </submittedName>
</protein>
<evidence type="ECO:0000259" key="1">
    <source>
        <dbReference type="PROSITE" id="PS51459"/>
    </source>
</evidence>
<dbReference type="Proteomes" id="UP000604730">
    <property type="component" value="Unassembled WGS sequence"/>
</dbReference>
<dbReference type="RefSeq" id="WP_208429890.1">
    <property type="nucleotide sequence ID" value="NZ_JAEPRJ010000001.1"/>
</dbReference>
<accession>A0ABS1J2U8</accession>
<evidence type="ECO:0000313" key="3">
    <source>
        <dbReference type="Proteomes" id="UP000604730"/>
    </source>
</evidence>
<proteinExistence type="predicted"/>
<dbReference type="InterPro" id="IPR040198">
    <property type="entry name" value="Fido_containing"/>
</dbReference>
<feature type="domain" description="Fido" evidence="1">
    <location>
        <begin position="92"/>
        <end position="229"/>
    </location>
</feature>
<reference evidence="2 3" key="1">
    <citation type="submission" date="2021-01" db="EMBL/GenBank/DDBJ databases">
        <title>Isolation and description of Catonella massiliensis sp. nov., a novel Catonella species, isolated from a stable periodontitis subject.</title>
        <authorList>
            <person name="Antezack A."/>
            <person name="Boxberger M."/>
            <person name="La Scola B."/>
            <person name="Monnet-Corti V."/>
        </authorList>
    </citation>
    <scope>NUCLEOTIDE SEQUENCE [LARGE SCALE GENOMIC DNA]</scope>
    <source>
        <strain evidence="2 3">Marseille-Q4567</strain>
    </source>
</reference>
<keyword evidence="3" id="KW-1185">Reference proteome</keyword>
<dbReference type="Pfam" id="PF02661">
    <property type="entry name" value="Fic"/>
    <property type="match status" value="1"/>
</dbReference>
<dbReference type="EMBL" id="JAEPRJ010000001">
    <property type="protein sequence ID" value="MBK5898475.1"/>
    <property type="molecule type" value="Genomic_DNA"/>
</dbReference>
<gene>
    <name evidence="2" type="ORF">JJN12_11890</name>
</gene>